<feature type="region of interest" description="Disordered" evidence="2">
    <location>
        <begin position="411"/>
        <end position="439"/>
    </location>
</feature>
<feature type="chain" id="PRO_5047138401" evidence="3">
    <location>
        <begin position="32"/>
        <end position="439"/>
    </location>
</feature>
<dbReference type="InterPro" id="IPR019079">
    <property type="entry name" value="Capsule_synth_CapA"/>
</dbReference>
<keyword evidence="3" id="KW-0732">Signal</keyword>
<dbReference type="EC" id="3.1.-.-" evidence="5"/>
<evidence type="ECO:0000256" key="3">
    <source>
        <dbReference type="SAM" id="SignalP"/>
    </source>
</evidence>
<comment type="similarity">
    <text evidence="1">Belongs to the CapA family.</text>
</comment>
<dbReference type="RefSeq" id="WP_289456222.1">
    <property type="nucleotide sequence ID" value="NZ_JAUCGQ010000002.1"/>
</dbReference>
<dbReference type="PANTHER" id="PTHR33393">
    <property type="entry name" value="POLYGLUTAMINE SYNTHESIS ACCESSORY PROTEIN RV0574C-RELATED"/>
    <property type="match status" value="1"/>
</dbReference>
<dbReference type="EMBL" id="JAUCGQ010000002">
    <property type="protein sequence ID" value="MDM7856144.1"/>
    <property type="molecule type" value="Genomic_DNA"/>
</dbReference>
<dbReference type="Gene3D" id="3.60.21.10">
    <property type="match status" value="1"/>
</dbReference>
<dbReference type="SUPFAM" id="SSF56300">
    <property type="entry name" value="Metallo-dependent phosphatases"/>
    <property type="match status" value="1"/>
</dbReference>
<proteinExistence type="inferred from homology"/>
<comment type="caution">
    <text evidence="5">The sequence shown here is derived from an EMBL/GenBank/DDBJ whole genome shotgun (WGS) entry which is preliminary data.</text>
</comment>
<evidence type="ECO:0000256" key="1">
    <source>
        <dbReference type="ARBA" id="ARBA00005662"/>
    </source>
</evidence>
<reference evidence="5 6" key="1">
    <citation type="submission" date="2023-06" db="EMBL/GenBank/DDBJ databases">
        <title>Cellulomonas sp. MW4 Whole genome sequence.</title>
        <authorList>
            <person name="Park S."/>
        </authorList>
    </citation>
    <scope>NUCLEOTIDE SEQUENCE [LARGE SCALE GENOMIC DNA]</scope>
    <source>
        <strain evidence="5 6">MW4</strain>
    </source>
</reference>
<dbReference type="InterPro" id="IPR029052">
    <property type="entry name" value="Metallo-depent_PP-like"/>
</dbReference>
<dbReference type="InterPro" id="IPR052169">
    <property type="entry name" value="CW_Biosynth-Accessory"/>
</dbReference>
<sequence length="439" mass="44721">MTRHARSARRSPQIVLMAVLALLLTCAGATAAALRPSGADEALAAVPPTAGATASHPGAGATPTPSPTPTRLPDAQFSIVAAGDVLPHGGVVADARTKGGGYDFSKLLAPMDPWIQGADLAICHMETPIAPNGKPTGYPIFGGPKQLAAALKAQGWDGCSTASNHSVDRGFAGVKATLDAFDAVGLGHDGTARTAAEQAQPQLYQLERAGQTITVAHVSATYGTNGMPVDADKPWSLNMIDVPAMVAQAKAARAAGADIVVASVHCCVEYQTSPTSQQQLIDQQLADSGEFDLVIGHHAHVPQPVVKLAGGPGGAGMWVAYGLGNYVSNQDGDCCVASTDSGILLTAHVTSPAADPATGRPAGPARVTGVEYTPITVDRLGGHQVHALTDIPEGSTHLTATQVSQRLARVEHAAGDAAPMRTEPETPTGPPPVVVQRAG</sequence>
<organism evidence="5 6">
    <name type="scientific">Cellulomonas alba</name>
    <dbReference type="NCBI Taxonomy" id="3053467"/>
    <lineage>
        <taxon>Bacteria</taxon>
        <taxon>Bacillati</taxon>
        <taxon>Actinomycetota</taxon>
        <taxon>Actinomycetes</taxon>
        <taxon>Micrococcales</taxon>
        <taxon>Cellulomonadaceae</taxon>
        <taxon>Cellulomonas</taxon>
    </lineage>
</organism>
<feature type="region of interest" description="Disordered" evidence="2">
    <location>
        <begin position="48"/>
        <end position="72"/>
    </location>
</feature>
<feature type="domain" description="Capsule synthesis protein CapA" evidence="4">
    <location>
        <begin position="78"/>
        <end position="330"/>
    </location>
</feature>
<dbReference type="Pfam" id="PF09587">
    <property type="entry name" value="PGA_cap"/>
    <property type="match status" value="1"/>
</dbReference>
<dbReference type="Proteomes" id="UP001529338">
    <property type="component" value="Unassembled WGS sequence"/>
</dbReference>
<accession>A0ABT7SJD0</accession>
<keyword evidence="5" id="KW-0378">Hydrolase</keyword>
<keyword evidence="6" id="KW-1185">Reference proteome</keyword>
<dbReference type="GO" id="GO:0016787">
    <property type="term" value="F:hydrolase activity"/>
    <property type="evidence" value="ECO:0007669"/>
    <property type="project" value="UniProtKB-KW"/>
</dbReference>
<evidence type="ECO:0000259" key="4">
    <source>
        <dbReference type="SMART" id="SM00854"/>
    </source>
</evidence>
<evidence type="ECO:0000256" key="2">
    <source>
        <dbReference type="SAM" id="MobiDB-lite"/>
    </source>
</evidence>
<dbReference type="PANTHER" id="PTHR33393:SF13">
    <property type="entry name" value="PGA BIOSYNTHESIS PROTEIN CAPA"/>
    <property type="match status" value="1"/>
</dbReference>
<protein>
    <submittedName>
        <fullName evidence="5">CapA family protein</fullName>
        <ecNumber evidence="5">3.1.-.-</ecNumber>
    </submittedName>
</protein>
<feature type="signal peptide" evidence="3">
    <location>
        <begin position="1"/>
        <end position="31"/>
    </location>
</feature>
<evidence type="ECO:0000313" key="6">
    <source>
        <dbReference type="Proteomes" id="UP001529338"/>
    </source>
</evidence>
<gene>
    <name evidence="5" type="ORF">QRT04_14495</name>
</gene>
<name>A0ABT7SJD0_9CELL</name>
<evidence type="ECO:0000313" key="5">
    <source>
        <dbReference type="EMBL" id="MDM7856144.1"/>
    </source>
</evidence>
<dbReference type="CDD" id="cd07381">
    <property type="entry name" value="MPP_CapA"/>
    <property type="match status" value="1"/>
</dbReference>
<dbReference type="SMART" id="SM00854">
    <property type="entry name" value="PGA_cap"/>
    <property type="match status" value="1"/>
</dbReference>